<dbReference type="PANTHER" id="PTHR43046">
    <property type="entry name" value="GDP-MANNOSE MANNOSYL HYDROLASE"/>
    <property type="match status" value="1"/>
</dbReference>
<evidence type="ECO:0000256" key="2">
    <source>
        <dbReference type="ARBA" id="ARBA00022801"/>
    </source>
</evidence>
<dbReference type="PRINTS" id="PR00502">
    <property type="entry name" value="NUDIXFAMILY"/>
</dbReference>
<dbReference type="Gene3D" id="3.90.79.10">
    <property type="entry name" value="Nucleoside Triphosphate Pyrophosphohydrolase"/>
    <property type="match status" value="1"/>
</dbReference>
<evidence type="ECO:0000256" key="1">
    <source>
        <dbReference type="ARBA" id="ARBA00001946"/>
    </source>
</evidence>
<dbReference type="PROSITE" id="PS00893">
    <property type="entry name" value="NUDIX_BOX"/>
    <property type="match status" value="1"/>
</dbReference>
<evidence type="ECO:0000313" key="5">
    <source>
        <dbReference type="EMBL" id="ARN82853.1"/>
    </source>
</evidence>
<comment type="similarity">
    <text evidence="3">Belongs to the Nudix hydrolase family.</text>
</comment>
<dbReference type="PROSITE" id="PS51462">
    <property type="entry name" value="NUDIX"/>
    <property type="match status" value="1"/>
</dbReference>
<sequence>MPKPPRPRAHLSTQILTRLALVTRPMTLGVRALVVDDQTRVLLVRHTYVPGYFLPGGGVEGGETMEAAMRRELVEETNVEAEGPLTLHGIYLNRAASKRDHVALYVTRDFRQIGPHVPDREIAEAGFFSIDALPATTTLGTRARIAEVLTGAAMSAYW</sequence>
<dbReference type="EMBL" id="CP019948">
    <property type="protein sequence ID" value="ARN82853.1"/>
    <property type="molecule type" value="Genomic_DNA"/>
</dbReference>
<protein>
    <submittedName>
        <fullName evidence="5">DNA mismatch repair protein MutT</fullName>
    </submittedName>
</protein>
<evidence type="ECO:0000313" key="6">
    <source>
        <dbReference type="Proteomes" id="UP000193978"/>
    </source>
</evidence>
<dbReference type="PANTHER" id="PTHR43046:SF16">
    <property type="entry name" value="ADP-RIBOSE PYROPHOSPHATASE YJHB-RELATED"/>
    <property type="match status" value="1"/>
</dbReference>
<dbReference type="SUPFAM" id="SSF55811">
    <property type="entry name" value="Nudix"/>
    <property type="match status" value="1"/>
</dbReference>
<dbReference type="InterPro" id="IPR020476">
    <property type="entry name" value="Nudix_hydrolase"/>
</dbReference>
<feature type="domain" description="Nudix hydrolase" evidence="4">
    <location>
        <begin position="25"/>
        <end position="150"/>
    </location>
</feature>
<comment type="cofactor">
    <cofactor evidence="1">
        <name>Mg(2+)</name>
        <dbReference type="ChEBI" id="CHEBI:18420"/>
    </cofactor>
</comment>
<accession>A0A1W6MZ73</accession>
<dbReference type="InterPro" id="IPR020084">
    <property type="entry name" value="NUDIX_hydrolase_CS"/>
</dbReference>
<name>A0A1W6MZ73_9HYPH</name>
<proteinExistence type="inferred from homology"/>
<keyword evidence="6" id="KW-1185">Reference proteome</keyword>
<dbReference type="STRING" id="655015.B1812_19175"/>
<dbReference type="AlphaFoldDB" id="A0A1W6MZ73"/>
<evidence type="ECO:0000256" key="3">
    <source>
        <dbReference type="RuleBase" id="RU003476"/>
    </source>
</evidence>
<gene>
    <name evidence="5" type="ORF">B1812_19175</name>
</gene>
<evidence type="ECO:0000259" key="4">
    <source>
        <dbReference type="PROSITE" id="PS51462"/>
    </source>
</evidence>
<dbReference type="Proteomes" id="UP000193978">
    <property type="component" value="Chromosome"/>
</dbReference>
<organism evidence="5 6">
    <name type="scientific">Methylocystis bryophila</name>
    <dbReference type="NCBI Taxonomy" id="655015"/>
    <lineage>
        <taxon>Bacteria</taxon>
        <taxon>Pseudomonadati</taxon>
        <taxon>Pseudomonadota</taxon>
        <taxon>Alphaproteobacteria</taxon>
        <taxon>Hyphomicrobiales</taxon>
        <taxon>Methylocystaceae</taxon>
        <taxon>Methylocystis</taxon>
    </lineage>
</organism>
<dbReference type="InterPro" id="IPR015797">
    <property type="entry name" value="NUDIX_hydrolase-like_dom_sf"/>
</dbReference>
<dbReference type="Pfam" id="PF00293">
    <property type="entry name" value="NUDIX"/>
    <property type="match status" value="1"/>
</dbReference>
<dbReference type="KEGG" id="mbry:B1812_19175"/>
<keyword evidence="2 3" id="KW-0378">Hydrolase</keyword>
<dbReference type="InterPro" id="IPR000086">
    <property type="entry name" value="NUDIX_hydrolase_dom"/>
</dbReference>
<dbReference type="CDD" id="cd04680">
    <property type="entry name" value="NUDIX_Hydrolase"/>
    <property type="match status" value="1"/>
</dbReference>
<dbReference type="RefSeq" id="WP_199768991.1">
    <property type="nucleotide sequence ID" value="NZ_AP027149.1"/>
</dbReference>
<reference evidence="5 6" key="1">
    <citation type="submission" date="2017-02" db="EMBL/GenBank/DDBJ databases">
        <authorList>
            <person name="Peterson S.W."/>
        </authorList>
    </citation>
    <scope>NUCLEOTIDE SEQUENCE [LARGE SCALE GENOMIC DNA]</scope>
    <source>
        <strain evidence="5 6">S285</strain>
    </source>
</reference>
<dbReference type="GO" id="GO:0016787">
    <property type="term" value="F:hydrolase activity"/>
    <property type="evidence" value="ECO:0007669"/>
    <property type="project" value="UniProtKB-KW"/>
</dbReference>